<protein>
    <submittedName>
        <fullName evidence="1">Uncharacterized protein</fullName>
    </submittedName>
</protein>
<reference evidence="1" key="1">
    <citation type="journal article" date="2014" name="Front. Microbiol.">
        <title>High frequency of phylogenetically diverse reductive dehalogenase-homologous genes in deep subseafloor sedimentary metagenomes.</title>
        <authorList>
            <person name="Kawai M."/>
            <person name="Futagami T."/>
            <person name="Toyoda A."/>
            <person name="Takaki Y."/>
            <person name="Nishi S."/>
            <person name="Hori S."/>
            <person name="Arai W."/>
            <person name="Tsubouchi T."/>
            <person name="Morono Y."/>
            <person name="Uchiyama I."/>
            <person name="Ito T."/>
            <person name="Fujiyama A."/>
            <person name="Inagaki F."/>
            <person name="Takami H."/>
        </authorList>
    </citation>
    <scope>NUCLEOTIDE SEQUENCE</scope>
    <source>
        <strain evidence="1">Expedition CK06-06</strain>
    </source>
</reference>
<comment type="caution">
    <text evidence="1">The sequence shown here is derived from an EMBL/GenBank/DDBJ whole genome shotgun (WGS) entry which is preliminary data.</text>
</comment>
<gene>
    <name evidence="1" type="ORF">S03H2_05295</name>
</gene>
<proteinExistence type="predicted"/>
<dbReference type="AlphaFoldDB" id="X1DVU4"/>
<accession>X1DVU4</accession>
<organism evidence="1">
    <name type="scientific">marine sediment metagenome</name>
    <dbReference type="NCBI Taxonomy" id="412755"/>
    <lineage>
        <taxon>unclassified sequences</taxon>
        <taxon>metagenomes</taxon>
        <taxon>ecological metagenomes</taxon>
    </lineage>
</organism>
<name>X1DVU4_9ZZZZ</name>
<sequence length="157" mass="17747">MAVTIPPEVMDLIRAHEQASKDQDLSFEDALAEIRKEGGVFGPILEKIGRFFKTAFAFVWSGFRAAFAGTIGIIESFFRFDWLIPSDADIENVVTILFDRLKMDKDDIEHIVGMLKGARVLSKPAGKIFDKLFLLSCLHILLCRKNLGYHLSHIFLC</sequence>
<dbReference type="EMBL" id="BARU01002194">
    <property type="protein sequence ID" value="GAH25151.1"/>
    <property type="molecule type" value="Genomic_DNA"/>
</dbReference>
<evidence type="ECO:0000313" key="1">
    <source>
        <dbReference type="EMBL" id="GAH25151.1"/>
    </source>
</evidence>